<comment type="caution">
    <text evidence="2">The sequence shown here is derived from an EMBL/GenBank/DDBJ whole genome shotgun (WGS) entry which is preliminary data.</text>
</comment>
<protein>
    <submittedName>
        <fullName evidence="2">Uncharacterized protein</fullName>
    </submittedName>
</protein>
<evidence type="ECO:0000313" key="2">
    <source>
        <dbReference type="EMBL" id="MFB9075468.1"/>
    </source>
</evidence>
<keyword evidence="3" id="KW-1185">Reference proteome</keyword>
<evidence type="ECO:0000256" key="1">
    <source>
        <dbReference type="SAM" id="MobiDB-lite"/>
    </source>
</evidence>
<evidence type="ECO:0000313" key="3">
    <source>
        <dbReference type="Proteomes" id="UP001589575"/>
    </source>
</evidence>
<proteinExistence type="predicted"/>
<accession>A0ABV5G967</accession>
<reference evidence="2 3" key="1">
    <citation type="submission" date="2024-09" db="EMBL/GenBank/DDBJ databases">
        <authorList>
            <person name="Sun Q."/>
            <person name="Mori K."/>
        </authorList>
    </citation>
    <scope>NUCLEOTIDE SEQUENCE [LARGE SCALE GENOMIC DNA]</scope>
    <source>
        <strain evidence="2 3">CCM 7609</strain>
    </source>
</reference>
<dbReference type="Proteomes" id="UP001589575">
    <property type="component" value="Unassembled WGS sequence"/>
</dbReference>
<organism evidence="2 3">
    <name type="scientific">Citricoccus parietis</name>
    <dbReference type="NCBI Taxonomy" id="592307"/>
    <lineage>
        <taxon>Bacteria</taxon>
        <taxon>Bacillati</taxon>
        <taxon>Actinomycetota</taxon>
        <taxon>Actinomycetes</taxon>
        <taxon>Micrococcales</taxon>
        <taxon>Micrococcaceae</taxon>
        <taxon>Citricoccus</taxon>
    </lineage>
</organism>
<name>A0ABV5G967_9MICC</name>
<feature type="region of interest" description="Disordered" evidence="1">
    <location>
        <begin position="1"/>
        <end position="32"/>
    </location>
</feature>
<gene>
    <name evidence="2" type="ORF">ACFFX0_31615</name>
</gene>
<sequence>MGNGLAAARQRWQTSAALPGKSTGPEVIHASSGPRARAVMTQLTTLPVSSAAEVRGARTSAGAARLSTHGPASAETVSARTSITVRLSAITAPLRPLHPCAHAGSCAAGRGRWEGSCR</sequence>
<dbReference type="EMBL" id="JBHMFI010000023">
    <property type="protein sequence ID" value="MFB9075468.1"/>
    <property type="molecule type" value="Genomic_DNA"/>
</dbReference>